<dbReference type="InterPro" id="IPR036953">
    <property type="entry name" value="GreA/GreB_C_sf"/>
</dbReference>
<accession>A7HXN2</accession>
<dbReference type="HOGENOM" id="CLU_120358_0_1_5"/>
<dbReference type="STRING" id="402881.Plav_3058"/>
<dbReference type="Proteomes" id="UP000006377">
    <property type="component" value="Chromosome"/>
</dbReference>
<dbReference type="Pfam" id="PF01272">
    <property type="entry name" value="GreA_GreB"/>
    <property type="match status" value="1"/>
</dbReference>
<keyword evidence="2" id="KW-0251">Elongation factor</keyword>
<gene>
    <name evidence="2" type="ordered locus">Plav_3058</name>
</gene>
<dbReference type="GO" id="GO:0032784">
    <property type="term" value="P:regulation of DNA-templated transcription elongation"/>
    <property type="evidence" value="ECO:0007669"/>
    <property type="project" value="InterPro"/>
</dbReference>
<name>A7HXN2_PARL1</name>
<evidence type="ECO:0000313" key="3">
    <source>
        <dbReference type="Proteomes" id="UP000006377"/>
    </source>
</evidence>
<keyword evidence="3" id="KW-1185">Reference proteome</keyword>
<reference evidence="2 3" key="1">
    <citation type="journal article" date="2011" name="Stand. Genomic Sci.">
        <title>Complete genome sequence of Parvibaculum lavamentivorans type strain (DS-1(T)).</title>
        <authorList>
            <person name="Schleheck D."/>
            <person name="Weiss M."/>
            <person name="Pitluck S."/>
            <person name="Bruce D."/>
            <person name="Land M.L."/>
            <person name="Han S."/>
            <person name="Saunders E."/>
            <person name="Tapia R."/>
            <person name="Detter C."/>
            <person name="Brettin T."/>
            <person name="Han J."/>
            <person name="Woyke T."/>
            <person name="Goodwin L."/>
            <person name="Pennacchio L."/>
            <person name="Nolan M."/>
            <person name="Cook A.M."/>
            <person name="Kjelleberg S."/>
            <person name="Thomas T."/>
        </authorList>
    </citation>
    <scope>NUCLEOTIDE SEQUENCE [LARGE SCALE GENOMIC DNA]</scope>
    <source>
        <strain evidence="3">DS-1 / DSM 13023 / NCIMB 13966</strain>
    </source>
</reference>
<keyword evidence="2" id="KW-0648">Protein biosynthesis</keyword>
<dbReference type="PANTHER" id="PTHR30437:SF5">
    <property type="entry name" value="REGULATOR OF NUCLEOSIDE DIPHOSPHATE KINASE"/>
    <property type="match status" value="1"/>
</dbReference>
<dbReference type="InterPro" id="IPR023459">
    <property type="entry name" value="Tscrpt_elong_fac_GreA/B_fam"/>
</dbReference>
<dbReference type="KEGG" id="pla:Plav_3058"/>
<dbReference type="EMBL" id="CP000774">
    <property type="protein sequence ID" value="ABS64665.1"/>
    <property type="molecule type" value="Genomic_DNA"/>
</dbReference>
<dbReference type="SUPFAM" id="SSF54534">
    <property type="entry name" value="FKBP-like"/>
    <property type="match status" value="1"/>
</dbReference>
<organism evidence="2 3">
    <name type="scientific">Parvibaculum lavamentivorans (strain DS-1 / DSM 13023 / NCIMB 13966)</name>
    <dbReference type="NCBI Taxonomy" id="402881"/>
    <lineage>
        <taxon>Bacteria</taxon>
        <taxon>Pseudomonadati</taxon>
        <taxon>Pseudomonadota</taxon>
        <taxon>Alphaproteobacteria</taxon>
        <taxon>Hyphomicrobiales</taxon>
        <taxon>Parvibaculaceae</taxon>
        <taxon>Parvibaculum</taxon>
    </lineage>
</organism>
<evidence type="ECO:0000313" key="2">
    <source>
        <dbReference type="EMBL" id="ABS64665.1"/>
    </source>
</evidence>
<dbReference type="Gene3D" id="3.10.50.30">
    <property type="entry name" value="Transcription elongation factor, GreA/GreB, C-terminal domain"/>
    <property type="match status" value="1"/>
</dbReference>
<feature type="domain" description="Transcription elongation factor GreA/GreB C-terminal" evidence="1">
    <location>
        <begin position="56"/>
        <end position="132"/>
    </location>
</feature>
<proteinExistence type="predicted"/>
<dbReference type="InterPro" id="IPR001437">
    <property type="entry name" value="Tscrpt_elong_fac_GreA/B_C"/>
</dbReference>
<dbReference type="AlphaFoldDB" id="A7HXN2"/>
<protein>
    <submittedName>
        <fullName evidence="2">GreA/GreB family elongation factor</fullName>
    </submittedName>
</protein>
<dbReference type="GO" id="GO:0006354">
    <property type="term" value="P:DNA-templated transcription elongation"/>
    <property type="evidence" value="ECO:0007669"/>
    <property type="project" value="TreeGrafter"/>
</dbReference>
<dbReference type="PANTHER" id="PTHR30437">
    <property type="entry name" value="TRANSCRIPTION ELONGATION FACTOR GREA"/>
    <property type="match status" value="1"/>
</dbReference>
<dbReference type="GO" id="GO:0003746">
    <property type="term" value="F:translation elongation factor activity"/>
    <property type="evidence" value="ECO:0007669"/>
    <property type="project" value="UniProtKB-KW"/>
</dbReference>
<sequence>MQTIVVDDLPQIVVAEEQFDALSDIAEGLTGVLPHVAGFLDRELNRARLLPLAHVPSDVVKVNSTVEFTLDTRGERVERLKLAFPAESTAGDGYVSIASPVGVALLGLREGQSIEWTSRYGERRSLKVLKVTG</sequence>
<dbReference type="GO" id="GO:0003677">
    <property type="term" value="F:DNA binding"/>
    <property type="evidence" value="ECO:0007669"/>
    <property type="project" value="InterPro"/>
</dbReference>
<dbReference type="eggNOG" id="COG0782">
    <property type="taxonomic scope" value="Bacteria"/>
</dbReference>
<dbReference type="GO" id="GO:0070063">
    <property type="term" value="F:RNA polymerase binding"/>
    <property type="evidence" value="ECO:0007669"/>
    <property type="project" value="InterPro"/>
</dbReference>
<evidence type="ECO:0000259" key="1">
    <source>
        <dbReference type="Pfam" id="PF01272"/>
    </source>
</evidence>
<dbReference type="NCBIfam" id="NF004396">
    <property type="entry name" value="PRK05753.1"/>
    <property type="match status" value="1"/>
</dbReference>